<name>A0A1H7HG43_9BACT</name>
<dbReference type="PIRSF" id="PIRSF018266">
    <property type="entry name" value="FecR"/>
    <property type="match status" value="1"/>
</dbReference>
<keyword evidence="1" id="KW-0812">Transmembrane</keyword>
<keyword evidence="1" id="KW-1133">Transmembrane helix</keyword>
<evidence type="ECO:0000256" key="1">
    <source>
        <dbReference type="SAM" id="Phobius"/>
    </source>
</evidence>
<dbReference type="Proteomes" id="UP000198984">
    <property type="component" value="Unassembled WGS sequence"/>
</dbReference>
<dbReference type="InterPro" id="IPR032508">
    <property type="entry name" value="FecR_C"/>
</dbReference>
<evidence type="ECO:0000313" key="5">
    <source>
        <dbReference type="Proteomes" id="UP000198984"/>
    </source>
</evidence>
<protein>
    <submittedName>
        <fullName evidence="4">FecR family protein</fullName>
    </submittedName>
</protein>
<dbReference type="Gene3D" id="2.60.120.1440">
    <property type="match status" value="1"/>
</dbReference>
<dbReference type="InterPro" id="IPR006860">
    <property type="entry name" value="FecR"/>
</dbReference>
<dbReference type="PANTHER" id="PTHR30273:SF2">
    <property type="entry name" value="PROTEIN FECR"/>
    <property type="match status" value="1"/>
</dbReference>
<feature type="domain" description="FecR protein" evidence="2">
    <location>
        <begin position="125"/>
        <end position="210"/>
    </location>
</feature>
<feature type="transmembrane region" description="Helical" evidence="1">
    <location>
        <begin position="88"/>
        <end position="105"/>
    </location>
</feature>
<dbReference type="GO" id="GO:0016989">
    <property type="term" value="F:sigma factor antagonist activity"/>
    <property type="evidence" value="ECO:0007669"/>
    <property type="project" value="TreeGrafter"/>
</dbReference>
<dbReference type="Pfam" id="PF16344">
    <property type="entry name" value="FecR_C"/>
    <property type="match status" value="1"/>
</dbReference>
<dbReference type="EMBL" id="FOBB01000001">
    <property type="protein sequence ID" value="SEK49214.1"/>
    <property type="molecule type" value="Genomic_DNA"/>
</dbReference>
<dbReference type="AlphaFoldDB" id="A0A1H7HG43"/>
<dbReference type="STRING" id="573321.SAMN04488505_101298"/>
<organism evidence="4 5">
    <name type="scientific">Chitinophaga rupis</name>
    <dbReference type="NCBI Taxonomy" id="573321"/>
    <lineage>
        <taxon>Bacteria</taxon>
        <taxon>Pseudomonadati</taxon>
        <taxon>Bacteroidota</taxon>
        <taxon>Chitinophagia</taxon>
        <taxon>Chitinophagales</taxon>
        <taxon>Chitinophagaceae</taxon>
        <taxon>Chitinophaga</taxon>
    </lineage>
</organism>
<dbReference type="Gene3D" id="3.55.50.30">
    <property type="match status" value="1"/>
</dbReference>
<proteinExistence type="predicted"/>
<evidence type="ECO:0000259" key="3">
    <source>
        <dbReference type="Pfam" id="PF16344"/>
    </source>
</evidence>
<reference evidence="4 5" key="1">
    <citation type="submission" date="2016-10" db="EMBL/GenBank/DDBJ databases">
        <authorList>
            <person name="de Groot N.N."/>
        </authorList>
    </citation>
    <scope>NUCLEOTIDE SEQUENCE [LARGE SCALE GENOMIC DNA]</scope>
    <source>
        <strain evidence="4 5">DSM 21039</strain>
    </source>
</reference>
<keyword evidence="1" id="KW-0472">Membrane</keyword>
<accession>A0A1H7HG43</accession>
<sequence>MRACLYIKDSCIVNKATLLYLLDKFKQGLCTAEEQQLLYRWLDQLEQEAPEQALLTAEEKQQVKNSMLQHILSATAPARRRLPLPLRWVQVAAAITILAGITYLLRLQLTPKQSAWLTQQNNSTAVQRLLLPDSSLVMLGAHTTLQYTRNGRTIKLLQGKAFFDVRTNPQQPFTVESNGIHTTVLGTSFSVAAYKQLYACRVTVITGKVQVHNYGILTPAQRITIPAAERTALRDSVALPDALAWTSGTIMLRNASLQELLYMLQEQYGVTSHTQLNTQQGNYTLRLQAAMPLEQVLTIIEKISYKPKIRFRMQQHQLTVY</sequence>
<dbReference type="PANTHER" id="PTHR30273">
    <property type="entry name" value="PERIPLASMIC SIGNAL SENSOR AND SIGMA FACTOR ACTIVATOR FECR-RELATED"/>
    <property type="match status" value="1"/>
</dbReference>
<dbReference type="Pfam" id="PF04773">
    <property type="entry name" value="FecR"/>
    <property type="match status" value="1"/>
</dbReference>
<keyword evidence="5" id="KW-1185">Reference proteome</keyword>
<dbReference type="InterPro" id="IPR012373">
    <property type="entry name" value="Ferrdict_sens_TM"/>
</dbReference>
<gene>
    <name evidence="4" type="ORF">SAMN04488505_101298</name>
</gene>
<evidence type="ECO:0000259" key="2">
    <source>
        <dbReference type="Pfam" id="PF04773"/>
    </source>
</evidence>
<feature type="domain" description="Protein FecR C-terminal" evidence="3">
    <location>
        <begin position="250"/>
        <end position="319"/>
    </location>
</feature>
<evidence type="ECO:0000313" key="4">
    <source>
        <dbReference type="EMBL" id="SEK49214.1"/>
    </source>
</evidence>